<evidence type="ECO:0000313" key="6">
    <source>
        <dbReference type="Proteomes" id="UP001139409"/>
    </source>
</evidence>
<dbReference type="EMBL" id="JAIXNE010000003">
    <property type="protein sequence ID" value="MCA6075715.1"/>
    <property type="molecule type" value="Genomic_DNA"/>
</dbReference>
<sequence>MDAQRILVPVDFSRCSMNALNSAVHISKHLKSELILFYVKQEMILQDNEHSHFEDDLLDPDLEKKFKRLQKEISDLRNIPHRHITRLGEVDKEIARLAAEEEADLIIMGTKGTSGIYEVLMGSNAYSVVRTSKIPVLVIPQGSQIDEIHHVALAGDYKPIMAEMLEPVKLLAGIDGADIHIVHVGESANLNEKEKTEAMKYDRYLKNYRHHYHLIVGTDVEESLNDYCSKKNIDILAMIPRKHKLFDRVFDGGETKNMVFHTDIPLLAIPE</sequence>
<accession>A0A9X1KVA5</accession>
<dbReference type="PRINTS" id="PR01438">
    <property type="entry name" value="UNVRSLSTRESS"/>
</dbReference>
<proteinExistence type="inferred from homology"/>
<evidence type="ECO:0000259" key="2">
    <source>
        <dbReference type="Pfam" id="PF00582"/>
    </source>
</evidence>
<dbReference type="SUPFAM" id="SSF52402">
    <property type="entry name" value="Adenine nucleotide alpha hydrolases-like"/>
    <property type="match status" value="2"/>
</dbReference>
<dbReference type="AlphaFoldDB" id="A0A9X1KVA5"/>
<organism evidence="3 6">
    <name type="scientific">Fulvivirga sedimenti</name>
    <dbReference type="NCBI Taxonomy" id="2879465"/>
    <lineage>
        <taxon>Bacteria</taxon>
        <taxon>Pseudomonadati</taxon>
        <taxon>Bacteroidota</taxon>
        <taxon>Cytophagia</taxon>
        <taxon>Cytophagales</taxon>
        <taxon>Fulvivirgaceae</taxon>
        <taxon>Fulvivirga</taxon>
    </lineage>
</organism>
<dbReference type="EMBL" id="JAIXNE010000002">
    <property type="protein sequence ID" value="MCA6074538.1"/>
    <property type="molecule type" value="Genomic_DNA"/>
</dbReference>
<dbReference type="Proteomes" id="UP001139409">
    <property type="component" value="Unassembled WGS sequence"/>
</dbReference>
<reference evidence="3" key="1">
    <citation type="submission" date="2021-09" db="EMBL/GenBank/DDBJ databases">
        <title>Fulvivirga sp. isolated from coastal sediment.</title>
        <authorList>
            <person name="Yu H."/>
        </authorList>
    </citation>
    <scope>NUCLEOTIDE SEQUENCE</scope>
    <source>
        <strain evidence="3">1062</strain>
    </source>
</reference>
<gene>
    <name evidence="3" type="ORF">LDX50_06640</name>
    <name evidence="4" type="ORF">LDX50_12610</name>
    <name evidence="5" type="ORF">LDX50_18330</name>
</gene>
<dbReference type="Gene3D" id="3.40.50.12370">
    <property type="match status" value="1"/>
</dbReference>
<dbReference type="InterPro" id="IPR006016">
    <property type="entry name" value="UspA"/>
</dbReference>
<dbReference type="EMBL" id="JAIXNE010000004">
    <property type="protein sequence ID" value="MCA6076843.1"/>
    <property type="molecule type" value="Genomic_DNA"/>
</dbReference>
<dbReference type="PANTHER" id="PTHR46268">
    <property type="entry name" value="STRESS RESPONSE PROTEIN NHAX"/>
    <property type="match status" value="1"/>
</dbReference>
<evidence type="ECO:0000313" key="4">
    <source>
        <dbReference type="EMBL" id="MCA6075715.1"/>
    </source>
</evidence>
<name>A0A9X1KVA5_9BACT</name>
<evidence type="ECO:0000256" key="1">
    <source>
        <dbReference type="ARBA" id="ARBA00008791"/>
    </source>
</evidence>
<dbReference type="RefSeq" id="WP_225697653.1">
    <property type="nucleotide sequence ID" value="NZ_JAIXNE010000002.1"/>
</dbReference>
<feature type="domain" description="UspA" evidence="2">
    <location>
        <begin position="4"/>
        <end position="140"/>
    </location>
</feature>
<protein>
    <submittedName>
        <fullName evidence="3">Universal stress protein</fullName>
    </submittedName>
</protein>
<comment type="similarity">
    <text evidence="1">Belongs to the universal stress protein A family.</text>
</comment>
<evidence type="ECO:0000313" key="5">
    <source>
        <dbReference type="EMBL" id="MCA6076843.1"/>
    </source>
</evidence>
<dbReference type="InterPro" id="IPR006015">
    <property type="entry name" value="Universal_stress_UspA"/>
</dbReference>
<dbReference type="CDD" id="cd00293">
    <property type="entry name" value="USP-like"/>
    <property type="match status" value="1"/>
</dbReference>
<dbReference type="PANTHER" id="PTHR46268:SF6">
    <property type="entry name" value="UNIVERSAL STRESS PROTEIN UP12"/>
    <property type="match status" value="1"/>
</dbReference>
<keyword evidence="6" id="KW-1185">Reference proteome</keyword>
<evidence type="ECO:0000313" key="3">
    <source>
        <dbReference type="EMBL" id="MCA6074538.1"/>
    </source>
</evidence>
<comment type="caution">
    <text evidence="3">The sequence shown here is derived from an EMBL/GenBank/DDBJ whole genome shotgun (WGS) entry which is preliminary data.</text>
</comment>
<dbReference type="Pfam" id="PF00582">
    <property type="entry name" value="Usp"/>
    <property type="match status" value="1"/>
</dbReference>